<evidence type="ECO:0000313" key="3">
    <source>
        <dbReference type="Proteomes" id="UP000031192"/>
    </source>
</evidence>
<dbReference type="SUPFAM" id="SSF56112">
    <property type="entry name" value="Protein kinase-like (PK-like)"/>
    <property type="match status" value="1"/>
</dbReference>
<dbReference type="GO" id="GO:0016740">
    <property type="term" value="F:transferase activity"/>
    <property type="evidence" value="ECO:0007669"/>
    <property type="project" value="UniProtKB-KW"/>
</dbReference>
<sequence length="427" mass="47892">MSSPSTDFSDQPWKSPTMSQQPEPQAVAKELLSWIGFELISCNTLQTLWAGYGHICALRSRPQPSAQPAQTTRATHSLILKLVSPPRGRKDEGHLRKVLSYQVEQHFYDHVAPTLHALPLAECLVSTSKFPHKAAAAGLQHVTASVLTDLRLDYPVAGEKRTALSPRQVHAALGWLSRFHGSYWTSPRPDAQSLILPPLEESKARQQQPGNSSTRRGLWLNGGYTYLATRRSEYNALAQDGGSEWSQTFCQAVEGTAMSVAELAAFFLTPTGRDFETYLHGDVKSENLFSTESGDEVAFFDFQYTGLGLGVCDLAKLFTCSVPVEMLTASAGETRLLTMGAGERHLLLQYRRELLQGEGVIHAPVYDWIEFQRHWETALVDWCRFQASWGFWGNTTWLQARVRSILHEGEWLQWIKNARRCGLEKSR</sequence>
<reference evidence="2 3" key="1">
    <citation type="journal article" date="2014" name="Proc. Natl. Acad. Sci. U.S.A.">
        <title>Trajectory and genomic determinants of fungal-pathogen speciation and host adaptation.</title>
        <authorList>
            <person name="Hu X."/>
            <person name="Xiao G."/>
            <person name="Zheng P."/>
            <person name="Shang Y."/>
            <person name="Su Y."/>
            <person name="Zhang X."/>
            <person name="Liu X."/>
            <person name="Zhan S."/>
            <person name="St Leger R.J."/>
            <person name="Wang C."/>
        </authorList>
    </citation>
    <scope>NUCLEOTIDE SEQUENCE [LARGE SCALE GENOMIC DNA]</scope>
    <source>
        <strain evidence="2 3">ARSEF 977</strain>
    </source>
</reference>
<dbReference type="HOGENOM" id="CLU_049945_0_0_1"/>
<name>A0A0B4H3G6_METGA</name>
<gene>
    <name evidence="2" type="ORF">MGU_08412</name>
</gene>
<dbReference type="InterPro" id="IPR011009">
    <property type="entry name" value="Kinase-like_dom_sf"/>
</dbReference>
<dbReference type="AlphaFoldDB" id="A0A0B4H3G6"/>
<evidence type="ECO:0000256" key="1">
    <source>
        <dbReference type="SAM" id="MobiDB-lite"/>
    </source>
</evidence>
<accession>A0A0B4H3G6</accession>
<keyword evidence="3" id="KW-1185">Reference proteome</keyword>
<dbReference type="EMBL" id="AZNH01000043">
    <property type="protein sequence ID" value="KID84326.1"/>
    <property type="molecule type" value="Genomic_DNA"/>
</dbReference>
<organism evidence="2 3">
    <name type="scientific">Metarhizium guizhouense (strain ARSEF 977)</name>
    <dbReference type="NCBI Taxonomy" id="1276136"/>
    <lineage>
        <taxon>Eukaryota</taxon>
        <taxon>Fungi</taxon>
        <taxon>Dikarya</taxon>
        <taxon>Ascomycota</taxon>
        <taxon>Pezizomycotina</taxon>
        <taxon>Sordariomycetes</taxon>
        <taxon>Hypocreomycetidae</taxon>
        <taxon>Hypocreales</taxon>
        <taxon>Clavicipitaceae</taxon>
        <taxon>Metarhizium</taxon>
    </lineage>
</organism>
<dbReference type="InterPro" id="IPR004119">
    <property type="entry name" value="EcKL"/>
</dbReference>
<proteinExistence type="predicted"/>
<comment type="caution">
    <text evidence="2">The sequence shown here is derived from an EMBL/GenBank/DDBJ whole genome shotgun (WGS) entry which is preliminary data.</text>
</comment>
<dbReference type="Proteomes" id="UP000031192">
    <property type="component" value="Unassembled WGS sequence"/>
</dbReference>
<dbReference type="Pfam" id="PF02958">
    <property type="entry name" value="EcKL"/>
    <property type="match status" value="1"/>
</dbReference>
<feature type="region of interest" description="Disordered" evidence="1">
    <location>
        <begin position="1"/>
        <end position="22"/>
    </location>
</feature>
<evidence type="ECO:0000313" key="2">
    <source>
        <dbReference type="EMBL" id="KID84326.1"/>
    </source>
</evidence>
<dbReference type="Gene3D" id="3.90.1200.10">
    <property type="match status" value="1"/>
</dbReference>
<dbReference type="PANTHER" id="PTHR23020">
    <property type="entry name" value="UNCHARACTERIZED NUCLEAR HORMONE RECEPTOR-RELATED"/>
    <property type="match status" value="1"/>
</dbReference>
<dbReference type="PANTHER" id="PTHR23020:SF41">
    <property type="entry name" value="AMINOGLYCOSIDE PHOSPHOTRANSFERASE DOMAIN-CONTAINING PROTEIN"/>
    <property type="match status" value="1"/>
</dbReference>
<protein>
    <submittedName>
        <fullName evidence="2">Phosphotransferase enzyme family protein</fullName>
    </submittedName>
</protein>
<dbReference type="InterPro" id="IPR052961">
    <property type="entry name" value="Oxido-Kinase-like_Enzymes"/>
</dbReference>
<dbReference type="OrthoDB" id="411145at2759"/>